<feature type="non-terminal residue" evidence="1">
    <location>
        <position position="133"/>
    </location>
</feature>
<evidence type="ECO:0000313" key="1">
    <source>
        <dbReference type="EMBL" id="SVA62422.1"/>
    </source>
</evidence>
<name>A0A381XCX8_9ZZZZ</name>
<proteinExistence type="predicted"/>
<dbReference type="AlphaFoldDB" id="A0A381XCX8"/>
<dbReference type="EMBL" id="UINC01014668">
    <property type="protein sequence ID" value="SVA62422.1"/>
    <property type="molecule type" value="Genomic_DNA"/>
</dbReference>
<organism evidence="1">
    <name type="scientific">marine metagenome</name>
    <dbReference type="NCBI Taxonomy" id="408172"/>
    <lineage>
        <taxon>unclassified sequences</taxon>
        <taxon>metagenomes</taxon>
        <taxon>ecological metagenomes</taxon>
    </lineage>
</organism>
<gene>
    <name evidence="1" type="ORF">METZ01_LOCUS115276</name>
</gene>
<protein>
    <submittedName>
        <fullName evidence="1">Uncharacterized protein</fullName>
    </submittedName>
</protein>
<reference evidence="1" key="1">
    <citation type="submission" date="2018-05" db="EMBL/GenBank/DDBJ databases">
        <authorList>
            <person name="Lanie J.A."/>
            <person name="Ng W.-L."/>
            <person name="Kazmierczak K.M."/>
            <person name="Andrzejewski T.M."/>
            <person name="Davidsen T.M."/>
            <person name="Wayne K.J."/>
            <person name="Tettelin H."/>
            <person name="Glass J.I."/>
            <person name="Rusch D."/>
            <person name="Podicherti R."/>
            <person name="Tsui H.-C.T."/>
            <person name="Winkler M.E."/>
        </authorList>
    </citation>
    <scope>NUCLEOTIDE SEQUENCE</scope>
</reference>
<sequence length="133" mass="15063">MLVISQAAGAEQSYSRGQNASPAYEGWETDADGSRYFLFGYFNRNWEEALDVPVGPDNYFEPGEADQGQPTHFLPRRNRFVFRVPVPDNFNQTDELVWTLTTQGKEEKAYATLRIDYFVDNLVRASEQGALGA</sequence>
<accession>A0A381XCX8</accession>